<dbReference type="Pfam" id="PF13514">
    <property type="entry name" value="AAA_27"/>
    <property type="match status" value="1"/>
</dbReference>
<feature type="coiled-coil region" evidence="1">
    <location>
        <begin position="535"/>
        <end position="569"/>
    </location>
</feature>
<dbReference type="Proteomes" id="UP001235343">
    <property type="component" value="Unassembled WGS sequence"/>
</dbReference>
<feature type="coiled-coil region" evidence="1">
    <location>
        <begin position="182"/>
        <end position="240"/>
    </location>
</feature>
<dbReference type="RefSeq" id="WP_285934039.1">
    <property type="nucleotide sequence ID" value="NZ_JASTZU010000063.1"/>
</dbReference>
<keyword evidence="5" id="KW-1185">Reference proteome</keyword>
<evidence type="ECO:0000259" key="3">
    <source>
        <dbReference type="Pfam" id="PF13514"/>
    </source>
</evidence>
<keyword evidence="2" id="KW-0472">Membrane</keyword>
<sequence>MEIKSAYIYGFGKWQDYKITFNNSPLLIISGNNESGKTTIRQFFLFMLYGFPPKKRVIYLPKTGGRMGGRLTVSLPGIGDCTIERIHDRNNGEATCVVPSGEILPESWLKDQLNGINQKTFESIFSFDSNDLNEIQNIKMEDLGDVLLGIGMTGTDKIYTTEKWLDNELNQLFKPQGKKPKINQLLLDIDHMYKQLMDLEKRENTFNSKKFEKEKLSLEIEELQDQIETLIKELSKCEKQLNSYTLIQAYYHSKQQLNQFSNHVDYPENGLDRYQQLKEQVMPLKSELTVLEGSLTKTKQEMESVQSNLIPEKLSNTIELLVNQLPNYHRLLNEQQFKNNERHQVNIELSNDLTKLQLGLTIEDMDTLTIPFHIEDAWNHLKQEAEHLKLEKERIDSEFHSLGKQRTYVENELHSFQEKMLETSEFNDMQDKLKKKKEMDRLRESDEIQLKQKESWKIAQQKKTKLANTIFGIGILVTISLMLLGWLLQMDVLYIGSGLVGVSVVLQKILLLFSARSMEKVLFENTTLKHRNVIGDRESREIEQLLHEQESLKQRCENLEIKLNQIKVDQLKSSERNSFLEQKQNRLDQLTRDHKEIYPFLRPIAVEYWPNLLHNLRFCIEKFDKIKTYNQELDRLNDEIKKFEDEVCLLFEQYKWLELNNPIKVKVDYLTSLLNEQSNLHSKVDQYKQWIDQTNAEMQSLVNQLKPYQTEINRLWSIANVADEESFLRKGTQKKEKEELQRKISEYYNQLQLFLYDYELKQIDEGNLIDRWELEDKFKTQETEKKQLENQLKDKQQQLADIKSVISHLERTEDYSMMKHFYSVKIGELNKIAKQWAVLQVAKEKLVNTKKMYQQHYLPKVIERTTIYFEKLTNGSYKRILPLEEGKVLYVECGNGIRYQVTELSQGTRDQLFVSLRIALSEVTSEISKMPFFIDDAFVHFDGVRRASMMQILEKIAEKQQVLLFTCQESIIEYSNNQVMDIQQI</sequence>
<evidence type="ECO:0000256" key="1">
    <source>
        <dbReference type="SAM" id="Coils"/>
    </source>
</evidence>
<dbReference type="PANTHER" id="PTHR41259">
    <property type="entry name" value="DOUBLE-STRAND BREAK REPAIR RAD50 ATPASE, PUTATIVE-RELATED"/>
    <property type="match status" value="1"/>
</dbReference>
<dbReference type="PANTHER" id="PTHR41259:SF1">
    <property type="entry name" value="DOUBLE-STRAND BREAK REPAIR RAD50 ATPASE, PUTATIVE-RELATED"/>
    <property type="match status" value="1"/>
</dbReference>
<feature type="transmembrane region" description="Helical" evidence="2">
    <location>
        <begin position="493"/>
        <end position="513"/>
    </location>
</feature>
<comment type="caution">
    <text evidence="4">The sequence shown here is derived from an EMBL/GenBank/DDBJ whole genome shotgun (WGS) entry which is preliminary data.</text>
</comment>
<dbReference type="Gene3D" id="3.40.50.300">
    <property type="entry name" value="P-loop containing nucleotide triphosphate hydrolases"/>
    <property type="match status" value="2"/>
</dbReference>
<feature type="coiled-coil region" evidence="1">
    <location>
        <begin position="619"/>
        <end position="646"/>
    </location>
</feature>
<accession>A0ABT7LA41</accession>
<evidence type="ECO:0000313" key="4">
    <source>
        <dbReference type="EMBL" id="MDL4842746.1"/>
    </source>
</evidence>
<dbReference type="SUPFAM" id="SSF52540">
    <property type="entry name" value="P-loop containing nucleoside triphosphate hydrolases"/>
    <property type="match status" value="2"/>
</dbReference>
<proteinExistence type="predicted"/>
<feature type="coiled-coil region" evidence="1">
    <location>
        <begin position="730"/>
        <end position="812"/>
    </location>
</feature>
<reference evidence="4 5" key="1">
    <citation type="submission" date="2023-06" db="EMBL/GenBank/DDBJ databases">
        <title>Aquibacillus rhizosphaerae LR5S19.</title>
        <authorList>
            <person name="Sun J.-Q."/>
        </authorList>
    </citation>
    <scope>NUCLEOTIDE SEQUENCE [LARGE SCALE GENOMIC DNA]</scope>
    <source>
        <strain evidence="4 5">LR5S19</strain>
    </source>
</reference>
<keyword evidence="2" id="KW-1133">Transmembrane helix</keyword>
<evidence type="ECO:0000313" key="5">
    <source>
        <dbReference type="Proteomes" id="UP001235343"/>
    </source>
</evidence>
<feature type="domain" description="YhaN AAA" evidence="3">
    <location>
        <begin position="1"/>
        <end position="200"/>
    </location>
</feature>
<gene>
    <name evidence="4" type="ORF">QQS35_20135</name>
</gene>
<dbReference type="EMBL" id="JASTZU010000063">
    <property type="protein sequence ID" value="MDL4842746.1"/>
    <property type="molecule type" value="Genomic_DNA"/>
</dbReference>
<keyword evidence="2" id="KW-0812">Transmembrane</keyword>
<dbReference type="InterPro" id="IPR038734">
    <property type="entry name" value="YhaN_AAA"/>
</dbReference>
<feature type="transmembrane region" description="Helical" evidence="2">
    <location>
        <begin position="466"/>
        <end position="487"/>
    </location>
</feature>
<protein>
    <submittedName>
        <fullName evidence="4">AAA family ATPase</fullName>
    </submittedName>
</protein>
<name>A0ABT7LA41_9BACI</name>
<keyword evidence="1" id="KW-0175">Coiled coil</keyword>
<dbReference type="InterPro" id="IPR027417">
    <property type="entry name" value="P-loop_NTPase"/>
</dbReference>
<evidence type="ECO:0000256" key="2">
    <source>
        <dbReference type="SAM" id="Phobius"/>
    </source>
</evidence>
<organism evidence="4 5">
    <name type="scientific">Aquibacillus rhizosphaerae</name>
    <dbReference type="NCBI Taxonomy" id="3051431"/>
    <lineage>
        <taxon>Bacteria</taxon>
        <taxon>Bacillati</taxon>
        <taxon>Bacillota</taxon>
        <taxon>Bacilli</taxon>
        <taxon>Bacillales</taxon>
        <taxon>Bacillaceae</taxon>
        <taxon>Aquibacillus</taxon>
    </lineage>
</organism>